<evidence type="ECO:0000313" key="5">
    <source>
        <dbReference type="EMBL" id="SER06570.1"/>
    </source>
</evidence>
<evidence type="ECO:0000256" key="3">
    <source>
        <dbReference type="PROSITE-ProRule" id="PRU00169"/>
    </source>
</evidence>
<dbReference type="EMBL" id="FOFP01000014">
    <property type="protein sequence ID" value="SER06570.1"/>
    <property type="molecule type" value="Genomic_DNA"/>
</dbReference>
<feature type="domain" description="Response regulatory" evidence="4">
    <location>
        <begin position="1"/>
        <end position="129"/>
    </location>
</feature>
<dbReference type="InterPro" id="IPR027417">
    <property type="entry name" value="P-loop_NTPase"/>
</dbReference>
<evidence type="ECO:0000313" key="6">
    <source>
        <dbReference type="Proteomes" id="UP000198512"/>
    </source>
</evidence>
<gene>
    <name evidence="5" type="ORF">SAMN05216600_11489</name>
</gene>
<dbReference type="SUPFAM" id="SSF52172">
    <property type="entry name" value="CheY-like"/>
    <property type="match status" value="1"/>
</dbReference>
<name>A0ABY1BKS5_9PSED</name>
<feature type="modified residue" description="4-aspartylphosphate" evidence="3">
    <location>
        <position position="64"/>
    </location>
</feature>
<proteinExistence type="predicted"/>
<dbReference type="InterPro" id="IPR001789">
    <property type="entry name" value="Sig_transdc_resp-reg_receiver"/>
</dbReference>
<comment type="caution">
    <text evidence="5">The sequence shown here is derived from an EMBL/GenBank/DDBJ whole genome shotgun (WGS) entry which is preliminary data.</text>
</comment>
<dbReference type="InterPro" id="IPR011006">
    <property type="entry name" value="CheY-like_superfamily"/>
</dbReference>
<sequence length="406" mass="43141">MNDTTLNNDSSPLMLFAGNADEASRFGEQLVRLGLDAALARSGGIAAAIAWSRGNPPPQVLIVDIDGDPLPLQSLAELSELCDPACHIVVIGSKQDVDLYRTLLHSGVFDYLIKPVPLDLLAATLGRVRAGHATSHGARSGRTIAISGASGGCGVSTVAASLAQLLSQERHMATAVVDFDRSNGDQNLLLGYDGEAGLAGALSSGEIDSRLLQRAMGQINERLHLLAQTPSLRTEQNFSSEHLLHLGANLCHMFNQVIWDLPAGRPHGSLDVLTHAQTRILLTDLTVQDARNLHRLLGEIGDESDGQHLLLVANAARGNHAGIVERSQFEEFIERRIDLQLPHAGPALASSLLTGPLRLGAAPALQLALQDLADLATGHTPKRTTVAPANLLTRLKRVLNRQPSAA</sequence>
<accession>A0ABY1BKS5</accession>
<dbReference type="PANTHER" id="PTHR43384">
    <property type="entry name" value="SEPTUM SITE-DETERMINING PROTEIN MIND HOMOLOG, CHLOROPLASTIC-RELATED"/>
    <property type="match status" value="1"/>
</dbReference>
<keyword evidence="3" id="KW-0597">Phosphoprotein</keyword>
<evidence type="ECO:0000259" key="4">
    <source>
        <dbReference type="PROSITE" id="PS50110"/>
    </source>
</evidence>
<keyword evidence="2" id="KW-0067">ATP-binding</keyword>
<keyword evidence="6" id="KW-1185">Reference proteome</keyword>
<evidence type="ECO:0000256" key="1">
    <source>
        <dbReference type="ARBA" id="ARBA00022741"/>
    </source>
</evidence>
<reference evidence="5 6" key="1">
    <citation type="submission" date="2016-10" db="EMBL/GenBank/DDBJ databases">
        <authorList>
            <person name="Varghese N."/>
            <person name="Submissions S."/>
        </authorList>
    </citation>
    <scope>NUCLEOTIDE SEQUENCE [LARGE SCALE GENOMIC DNA]</scope>
    <source>
        <strain evidence="5 6">CIP 109853</strain>
    </source>
</reference>
<dbReference type="InterPro" id="IPR050625">
    <property type="entry name" value="ParA/MinD_ATPase"/>
</dbReference>
<organism evidence="5 6">
    <name type="scientific">Pseudomonas cuatrocienegasensis</name>
    <dbReference type="NCBI Taxonomy" id="543360"/>
    <lineage>
        <taxon>Bacteria</taxon>
        <taxon>Pseudomonadati</taxon>
        <taxon>Pseudomonadota</taxon>
        <taxon>Gammaproteobacteria</taxon>
        <taxon>Pseudomonadales</taxon>
        <taxon>Pseudomonadaceae</taxon>
        <taxon>Pseudomonas</taxon>
    </lineage>
</organism>
<dbReference type="SUPFAM" id="SSF52540">
    <property type="entry name" value="P-loop containing nucleoside triphosphate hydrolases"/>
    <property type="match status" value="1"/>
</dbReference>
<dbReference type="Gene3D" id="3.40.50.300">
    <property type="entry name" value="P-loop containing nucleotide triphosphate hydrolases"/>
    <property type="match status" value="1"/>
</dbReference>
<dbReference type="PANTHER" id="PTHR43384:SF6">
    <property type="entry name" value="SEPTUM SITE-DETERMINING PROTEIN MIND HOMOLOG, CHLOROPLASTIC"/>
    <property type="match status" value="1"/>
</dbReference>
<keyword evidence="1" id="KW-0547">Nucleotide-binding</keyword>
<dbReference type="PROSITE" id="PS50110">
    <property type="entry name" value="RESPONSE_REGULATORY"/>
    <property type="match status" value="1"/>
</dbReference>
<dbReference type="RefSeq" id="WP_069519091.1">
    <property type="nucleotide sequence ID" value="NZ_FOFP01000014.1"/>
</dbReference>
<protein>
    <submittedName>
        <fullName evidence="5">Pilus assembly protein CpaE</fullName>
    </submittedName>
</protein>
<dbReference type="Proteomes" id="UP000198512">
    <property type="component" value="Unassembled WGS sequence"/>
</dbReference>
<dbReference type="Gene3D" id="3.40.50.2300">
    <property type="match status" value="1"/>
</dbReference>
<evidence type="ECO:0000256" key="2">
    <source>
        <dbReference type="ARBA" id="ARBA00022840"/>
    </source>
</evidence>